<evidence type="ECO:0000313" key="2">
    <source>
        <dbReference type="Proteomes" id="UP000825483"/>
    </source>
</evidence>
<dbReference type="EMBL" id="BPUB01000002">
    <property type="protein sequence ID" value="GJG58960.1"/>
    <property type="molecule type" value="Genomic_DNA"/>
</dbReference>
<comment type="caution">
    <text evidence="1">The sequence shown here is derived from an EMBL/GenBank/DDBJ whole genome shotgun (WGS) entry which is preliminary data.</text>
</comment>
<gene>
    <name evidence="1" type="ORF">PRLR5076_18110</name>
</gene>
<keyword evidence="2" id="KW-1185">Reference proteome</keyword>
<evidence type="ECO:0000313" key="1">
    <source>
        <dbReference type="EMBL" id="GJG58960.1"/>
    </source>
</evidence>
<dbReference type="Proteomes" id="UP000825483">
    <property type="component" value="Unassembled WGS sequence"/>
</dbReference>
<protein>
    <submittedName>
        <fullName evidence="1">Uncharacterized protein</fullName>
    </submittedName>
</protein>
<organism evidence="1 2">
    <name type="scientific">Prevotella lacticifex</name>
    <dbReference type="NCBI Taxonomy" id="2854755"/>
    <lineage>
        <taxon>Bacteria</taxon>
        <taxon>Pseudomonadati</taxon>
        <taxon>Bacteroidota</taxon>
        <taxon>Bacteroidia</taxon>
        <taxon>Bacteroidales</taxon>
        <taxon>Prevotellaceae</taxon>
        <taxon>Prevotella</taxon>
    </lineage>
</organism>
<accession>A0A9R1CAF4</accession>
<reference evidence="1" key="1">
    <citation type="journal article" date="2022" name="Int. J. Syst. Evol. Microbiol.">
        <title>Prevotella lacticifex sp. nov., isolated from the rumen of cows.</title>
        <authorList>
            <person name="Shinkai T."/>
            <person name="Ikeyama N."/>
            <person name="Kumagai M."/>
            <person name="Ohmori H."/>
            <person name="Sakamoto M."/>
            <person name="Ohkuma M."/>
            <person name="Mitsumori M."/>
        </authorList>
    </citation>
    <scope>NUCLEOTIDE SEQUENCE</scope>
    <source>
        <strain evidence="1">R5076</strain>
    </source>
</reference>
<proteinExistence type="predicted"/>
<name>A0A9R1CAF4_9BACT</name>
<dbReference type="AlphaFoldDB" id="A0A9R1CAF4"/>
<sequence>MLCLTANAAVKDSTTFKGRIDNDEYQVYIVMDFYKKNIVCPRQEVFGENPGYFGAKRDTRKWIIEDADVNKNTAKLVIINDYGSEDLDAKLTYNGDGTYTLERLSGSVIKIVVNREWVKIPKKLVFKRKE</sequence>